<evidence type="ECO:0000256" key="5">
    <source>
        <dbReference type="HAMAP-Rule" id="MF_00340"/>
    </source>
</evidence>
<evidence type="ECO:0000256" key="6">
    <source>
        <dbReference type="SAM" id="MobiDB-lite"/>
    </source>
</evidence>
<accession>A0A9D1ZHM7</accession>
<dbReference type="GO" id="GO:0015934">
    <property type="term" value="C:large ribosomal subunit"/>
    <property type="evidence" value="ECO:0007669"/>
    <property type="project" value="InterPro"/>
</dbReference>
<dbReference type="InterPro" id="IPR011332">
    <property type="entry name" value="Ribosomal_zn-bd"/>
</dbReference>
<evidence type="ECO:0000256" key="4">
    <source>
        <dbReference type="ARBA" id="ARBA00035178"/>
    </source>
</evidence>
<evidence type="ECO:0000313" key="7">
    <source>
        <dbReference type="EMBL" id="HIY88515.1"/>
    </source>
</evidence>
<proteinExistence type="inferred from homology"/>
<keyword evidence="3 5" id="KW-0687">Ribonucleoprotein</keyword>
<gene>
    <name evidence="5 7" type="primary">rpmF</name>
    <name evidence="7" type="ORF">H9824_07415</name>
</gene>
<evidence type="ECO:0000256" key="3">
    <source>
        <dbReference type="ARBA" id="ARBA00023274"/>
    </source>
</evidence>
<protein>
    <recommendedName>
        <fullName evidence="4 5">Large ribosomal subunit protein bL32</fullName>
    </recommendedName>
</protein>
<comment type="caution">
    <text evidence="7">The sequence shown here is derived from an EMBL/GenBank/DDBJ whole genome shotgun (WGS) entry which is preliminary data.</text>
</comment>
<feature type="region of interest" description="Disordered" evidence="6">
    <location>
        <begin position="1"/>
        <end position="20"/>
    </location>
</feature>
<dbReference type="NCBIfam" id="TIGR01031">
    <property type="entry name" value="rpmF_bact"/>
    <property type="match status" value="1"/>
</dbReference>
<dbReference type="PANTHER" id="PTHR35534">
    <property type="entry name" value="50S RIBOSOMAL PROTEIN L32"/>
    <property type="match status" value="1"/>
</dbReference>
<dbReference type="Proteomes" id="UP000886851">
    <property type="component" value="Unassembled WGS sequence"/>
</dbReference>
<comment type="similarity">
    <text evidence="1 5">Belongs to the bacterial ribosomal protein bL32 family.</text>
</comment>
<reference evidence="7" key="2">
    <citation type="submission" date="2021-04" db="EMBL/GenBank/DDBJ databases">
        <authorList>
            <person name="Gilroy R."/>
        </authorList>
    </citation>
    <scope>NUCLEOTIDE SEQUENCE</scope>
    <source>
        <strain evidence="7">Gambia2-208</strain>
    </source>
</reference>
<dbReference type="InterPro" id="IPR044957">
    <property type="entry name" value="Ribosomal_bL32_bact"/>
</dbReference>
<organism evidence="7 8">
    <name type="scientific">Candidatus Bacteroides pullicola</name>
    <dbReference type="NCBI Taxonomy" id="2838475"/>
    <lineage>
        <taxon>Bacteria</taxon>
        <taxon>Pseudomonadati</taxon>
        <taxon>Bacteroidota</taxon>
        <taxon>Bacteroidia</taxon>
        <taxon>Bacteroidales</taxon>
        <taxon>Bacteroidaceae</taxon>
        <taxon>Bacteroides</taxon>
    </lineage>
</organism>
<evidence type="ECO:0000256" key="1">
    <source>
        <dbReference type="ARBA" id="ARBA00008560"/>
    </source>
</evidence>
<evidence type="ECO:0000313" key="8">
    <source>
        <dbReference type="Proteomes" id="UP000886851"/>
    </source>
</evidence>
<evidence type="ECO:0000256" key="2">
    <source>
        <dbReference type="ARBA" id="ARBA00022980"/>
    </source>
</evidence>
<dbReference type="InterPro" id="IPR002677">
    <property type="entry name" value="Ribosomal_bL32"/>
</dbReference>
<dbReference type="Pfam" id="PF01783">
    <property type="entry name" value="Ribosomal_L32p"/>
    <property type="match status" value="1"/>
</dbReference>
<dbReference type="PANTHER" id="PTHR35534:SF1">
    <property type="entry name" value="LARGE RIBOSOMAL SUBUNIT PROTEIN BL32"/>
    <property type="match status" value="1"/>
</dbReference>
<keyword evidence="2 5" id="KW-0689">Ribosomal protein</keyword>
<dbReference type="GO" id="GO:0006412">
    <property type="term" value="P:translation"/>
    <property type="evidence" value="ECO:0007669"/>
    <property type="project" value="UniProtKB-UniRule"/>
</dbReference>
<reference evidence="7" key="1">
    <citation type="journal article" date="2021" name="PeerJ">
        <title>Extensive microbial diversity within the chicken gut microbiome revealed by metagenomics and culture.</title>
        <authorList>
            <person name="Gilroy R."/>
            <person name="Ravi A."/>
            <person name="Getino M."/>
            <person name="Pursley I."/>
            <person name="Horton D.L."/>
            <person name="Alikhan N.F."/>
            <person name="Baker D."/>
            <person name="Gharbi K."/>
            <person name="Hall N."/>
            <person name="Watson M."/>
            <person name="Adriaenssens E.M."/>
            <person name="Foster-Nyarko E."/>
            <person name="Jarju S."/>
            <person name="Secka A."/>
            <person name="Antonio M."/>
            <person name="Oren A."/>
            <person name="Chaudhuri R.R."/>
            <person name="La Ragione R."/>
            <person name="Hildebrand F."/>
            <person name="Pallen M.J."/>
        </authorList>
    </citation>
    <scope>NUCLEOTIDE SEQUENCE</scope>
    <source>
        <strain evidence="7">Gambia2-208</strain>
    </source>
</reference>
<dbReference type="SUPFAM" id="SSF57829">
    <property type="entry name" value="Zn-binding ribosomal proteins"/>
    <property type="match status" value="1"/>
</dbReference>
<sequence>MAHPKRRQSKTRTAKRRTHDKAVAPTLAICPNCGEWHEYHTVCGACGYYRGKLAIQKEAAV</sequence>
<dbReference type="AlphaFoldDB" id="A0A9D1ZHM7"/>
<feature type="compositionally biased region" description="Basic residues" evidence="6">
    <location>
        <begin position="1"/>
        <end position="19"/>
    </location>
</feature>
<dbReference type="EMBL" id="DXCV01000048">
    <property type="protein sequence ID" value="HIY88515.1"/>
    <property type="molecule type" value="Genomic_DNA"/>
</dbReference>
<dbReference type="HAMAP" id="MF_00340">
    <property type="entry name" value="Ribosomal_bL32"/>
    <property type="match status" value="1"/>
</dbReference>
<dbReference type="GO" id="GO:0003735">
    <property type="term" value="F:structural constituent of ribosome"/>
    <property type="evidence" value="ECO:0007669"/>
    <property type="project" value="InterPro"/>
</dbReference>
<name>A0A9D1ZHM7_9BACE</name>